<feature type="transmembrane region" description="Helical" evidence="7">
    <location>
        <begin position="256"/>
        <end position="274"/>
    </location>
</feature>
<feature type="transmembrane region" description="Helical" evidence="7">
    <location>
        <begin position="286"/>
        <end position="303"/>
    </location>
</feature>
<comment type="subcellular location">
    <subcellularLocation>
        <location evidence="1">Cell membrane</location>
        <topology evidence="1">Multi-pass membrane protein</topology>
    </subcellularLocation>
</comment>
<sequence length="403" mass="42361">MNSTSALSGREAVQTQAQARFPISLLSLTVGVFAVGMTEFVIMGILPNVAADLHVSISQAGQLITGYALGVAFGGPVLAMLTHRLPQKKLLLLLMLIFILGNLLAVFAPNYSMVMVARLITSLAHGTFFGVGSVIAASLVKPDRRASAVSIMMAGLTIANIIGVPVGTFIGQHLGWRATFGAVVIMGVISLLGILLFIPRLEQKTSTSLLQQVRALAQPKLLLVLLIGALGCSSLFIVFTYIAPILMQITGFGESSVTWILILFGCGVTLGNLLGGKLADWKLMPSLLSSFAVLAVILAVLAYTDHFPVAAVITVFIWGVAAFGILPGLQLRIMNLAKDAPELAATSTHSALNLGNAGGAFLGGWAITHMGLGTLPWIGSVITALGFVLLAITYMKERSAFHK</sequence>
<dbReference type="GO" id="GO:0022857">
    <property type="term" value="F:transmembrane transporter activity"/>
    <property type="evidence" value="ECO:0007669"/>
    <property type="project" value="InterPro"/>
</dbReference>
<feature type="transmembrane region" description="Helical" evidence="7">
    <location>
        <begin position="115"/>
        <end position="139"/>
    </location>
</feature>
<evidence type="ECO:0000256" key="6">
    <source>
        <dbReference type="ARBA" id="ARBA00023136"/>
    </source>
</evidence>
<dbReference type="Gene3D" id="1.20.1250.20">
    <property type="entry name" value="MFS general substrate transporter like domains"/>
    <property type="match status" value="1"/>
</dbReference>
<feature type="transmembrane region" description="Helical" evidence="7">
    <location>
        <begin position="90"/>
        <end position="109"/>
    </location>
</feature>
<dbReference type="Proteomes" id="UP000317036">
    <property type="component" value="Unassembled WGS sequence"/>
</dbReference>
<dbReference type="PANTHER" id="PTHR43124">
    <property type="entry name" value="PURINE EFFLUX PUMP PBUE"/>
    <property type="match status" value="1"/>
</dbReference>
<organism evidence="9 10">
    <name type="scientific">Paenibacillus cremeus</name>
    <dbReference type="NCBI Taxonomy" id="2163881"/>
    <lineage>
        <taxon>Bacteria</taxon>
        <taxon>Bacillati</taxon>
        <taxon>Bacillota</taxon>
        <taxon>Bacilli</taxon>
        <taxon>Bacillales</taxon>
        <taxon>Paenibacillaceae</taxon>
        <taxon>Paenibacillus</taxon>
    </lineage>
</organism>
<dbReference type="InterPro" id="IPR050189">
    <property type="entry name" value="MFS_Efflux_Transporters"/>
</dbReference>
<keyword evidence="3" id="KW-1003">Cell membrane</keyword>
<evidence type="ECO:0000256" key="2">
    <source>
        <dbReference type="ARBA" id="ARBA00022448"/>
    </source>
</evidence>
<dbReference type="OrthoDB" id="9788453at2"/>
<proteinExistence type="predicted"/>
<reference evidence="9 10" key="1">
    <citation type="submission" date="2019-07" db="EMBL/GenBank/DDBJ databases">
        <authorList>
            <person name="Kim J."/>
        </authorList>
    </citation>
    <scope>NUCLEOTIDE SEQUENCE [LARGE SCALE GENOMIC DNA]</scope>
    <source>
        <strain evidence="9 10">JC52</strain>
    </source>
</reference>
<protein>
    <submittedName>
        <fullName evidence="9">MFS transporter</fullName>
    </submittedName>
</protein>
<keyword evidence="2" id="KW-0813">Transport</keyword>
<keyword evidence="4 7" id="KW-0812">Transmembrane</keyword>
<feature type="transmembrane region" description="Helical" evidence="7">
    <location>
        <begin position="151"/>
        <end position="170"/>
    </location>
</feature>
<evidence type="ECO:0000256" key="5">
    <source>
        <dbReference type="ARBA" id="ARBA00022989"/>
    </source>
</evidence>
<evidence type="ECO:0000259" key="8">
    <source>
        <dbReference type="PROSITE" id="PS50850"/>
    </source>
</evidence>
<dbReference type="EMBL" id="VNJI01000019">
    <property type="protein sequence ID" value="TVY08881.1"/>
    <property type="molecule type" value="Genomic_DNA"/>
</dbReference>
<dbReference type="PANTHER" id="PTHR43124:SF8">
    <property type="entry name" value="INNER MEMBRANE TRANSPORT PROTEIN YDHP"/>
    <property type="match status" value="1"/>
</dbReference>
<dbReference type="SUPFAM" id="SSF103473">
    <property type="entry name" value="MFS general substrate transporter"/>
    <property type="match status" value="1"/>
</dbReference>
<feature type="transmembrane region" description="Helical" evidence="7">
    <location>
        <begin position="221"/>
        <end position="244"/>
    </location>
</feature>
<dbReference type="InterPro" id="IPR020846">
    <property type="entry name" value="MFS_dom"/>
</dbReference>
<dbReference type="InterPro" id="IPR011701">
    <property type="entry name" value="MFS"/>
</dbReference>
<evidence type="ECO:0000256" key="4">
    <source>
        <dbReference type="ARBA" id="ARBA00022692"/>
    </source>
</evidence>
<keyword evidence="5 7" id="KW-1133">Transmembrane helix</keyword>
<accession>A0A559K9R7</accession>
<evidence type="ECO:0000256" key="7">
    <source>
        <dbReference type="SAM" id="Phobius"/>
    </source>
</evidence>
<dbReference type="RefSeq" id="WP_144848694.1">
    <property type="nucleotide sequence ID" value="NZ_VNJI01000019.1"/>
</dbReference>
<dbReference type="CDD" id="cd17324">
    <property type="entry name" value="MFS_NepI_like"/>
    <property type="match status" value="1"/>
</dbReference>
<dbReference type="AlphaFoldDB" id="A0A559K9R7"/>
<dbReference type="PROSITE" id="PS50850">
    <property type="entry name" value="MFS"/>
    <property type="match status" value="1"/>
</dbReference>
<evidence type="ECO:0000313" key="9">
    <source>
        <dbReference type="EMBL" id="TVY08881.1"/>
    </source>
</evidence>
<feature type="transmembrane region" description="Helical" evidence="7">
    <location>
        <begin position="374"/>
        <end position="395"/>
    </location>
</feature>
<comment type="caution">
    <text evidence="9">The sequence shown here is derived from an EMBL/GenBank/DDBJ whole genome shotgun (WGS) entry which is preliminary data.</text>
</comment>
<dbReference type="InterPro" id="IPR036259">
    <property type="entry name" value="MFS_trans_sf"/>
</dbReference>
<gene>
    <name evidence="9" type="ORF">FPZ49_16555</name>
</gene>
<feature type="transmembrane region" description="Helical" evidence="7">
    <location>
        <begin position="350"/>
        <end position="368"/>
    </location>
</feature>
<feature type="transmembrane region" description="Helical" evidence="7">
    <location>
        <begin position="176"/>
        <end position="201"/>
    </location>
</feature>
<keyword evidence="10" id="KW-1185">Reference proteome</keyword>
<feature type="transmembrane region" description="Helical" evidence="7">
    <location>
        <begin position="309"/>
        <end position="329"/>
    </location>
</feature>
<evidence type="ECO:0000256" key="3">
    <source>
        <dbReference type="ARBA" id="ARBA00022475"/>
    </source>
</evidence>
<dbReference type="GO" id="GO:0005886">
    <property type="term" value="C:plasma membrane"/>
    <property type="evidence" value="ECO:0007669"/>
    <property type="project" value="UniProtKB-SubCell"/>
</dbReference>
<dbReference type="Pfam" id="PF07690">
    <property type="entry name" value="MFS_1"/>
    <property type="match status" value="1"/>
</dbReference>
<feature type="transmembrane region" description="Helical" evidence="7">
    <location>
        <begin position="21"/>
        <end position="46"/>
    </location>
</feature>
<name>A0A559K9R7_9BACL</name>
<keyword evidence="6 7" id="KW-0472">Membrane</keyword>
<evidence type="ECO:0000313" key="10">
    <source>
        <dbReference type="Proteomes" id="UP000317036"/>
    </source>
</evidence>
<feature type="domain" description="Major facilitator superfamily (MFS) profile" evidence="8">
    <location>
        <begin position="24"/>
        <end position="398"/>
    </location>
</feature>
<feature type="transmembrane region" description="Helical" evidence="7">
    <location>
        <begin position="66"/>
        <end position="83"/>
    </location>
</feature>
<evidence type="ECO:0000256" key="1">
    <source>
        <dbReference type="ARBA" id="ARBA00004651"/>
    </source>
</evidence>